<evidence type="ECO:0000313" key="2">
    <source>
        <dbReference type="Proteomes" id="UP001325248"/>
    </source>
</evidence>
<protein>
    <submittedName>
        <fullName evidence="1">Uncharacterized protein</fullName>
    </submittedName>
</protein>
<keyword evidence="2" id="KW-1185">Reference proteome</keyword>
<name>A0ABZ0UAQ2_9FIRM</name>
<sequence>MKEDTVGRKLYIFIESSYAEKEFYDSCVY</sequence>
<organism evidence="1 2">
    <name type="scientific">Blautia producta</name>
    <dbReference type="NCBI Taxonomy" id="33035"/>
    <lineage>
        <taxon>Bacteria</taxon>
        <taxon>Bacillati</taxon>
        <taxon>Bacillota</taxon>
        <taxon>Clostridia</taxon>
        <taxon>Lachnospirales</taxon>
        <taxon>Lachnospiraceae</taxon>
        <taxon>Blautia</taxon>
    </lineage>
</organism>
<reference evidence="1" key="1">
    <citation type="submission" date="2023-10" db="EMBL/GenBank/DDBJ databases">
        <title>Genome sequence of Blautia coccoides DSM 935.</title>
        <authorList>
            <person name="Boeer T."/>
            <person name="Bengelsdorf F.R."/>
            <person name="Daniel R."/>
            <person name="Poehlein A."/>
        </authorList>
    </citation>
    <scope>NUCLEOTIDE SEQUENCE [LARGE SCALE GENOMIC DNA]</scope>
    <source>
        <strain evidence="1">DSM 935</strain>
    </source>
</reference>
<dbReference type="EMBL" id="CP136422">
    <property type="protein sequence ID" value="WPX74018.1"/>
    <property type="molecule type" value="Genomic_DNA"/>
</dbReference>
<gene>
    <name evidence="1" type="ORF">BLCOC_23740</name>
</gene>
<dbReference type="Proteomes" id="UP001325248">
    <property type="component" value="Chromosome"/>
</dbReference>
<proteinExistence type="predicted"/>
<accession>A0ABZ0UAQ2</accession>
<evidence type="ECO:0000313" key="1">
    <source>
        <dbReference type="EMBL" id="WPX74018.1"/>
    </source>
</evidence>